<dbReference type="Gene3D" id="3.40.50.300">
    <property type="entry name" value="P-loop containing nucleotide triphosphate hydrolases"/>
    <property type="match status" value="1"/>
</dbReference>
<dbReference type="EMBL" id="JAXCEH010000002">
    <property type="protein sequence ID" value="MFA1552888.1"/>
    <property type="molecule type" value="Genomic_DNA"/>
</dbReference>
<dbReference type="PANTHER" id="PTHR36451">
    <property type="entry name" value="PAPS-DEPENDENT SULFOTRANSFERASE STF3"/>
    <property type="match status" value="1"/>
</dbReference>
<proteinExistence type="predicted"/>
<comment type="caution">
    <text evidence="1">The sequence shown here is derived from an EMBL/GenBank/DDBJ whole genome shotgun (WGS) entry which is preliminary data.</text>
</comment>
<dbReference type="RefSeq" id="WP_371939188.1">
    <property type="nucleotide sequence ID" value="NZ_JAXCEH010000002.1"/>
</dbReference>
<dbReference type="GO" id="GO:0016740">
    <property type="term" value="F:transferase activity"/>
    <property type="evidence" value="ECO:0007669"/>
    <property type="project" value="UniProtKB-KW"/>
</dbReference>
<sequence>MTPWRAPRRTPQADAVHAAAEADRTARPDAYALEPGPVITAALRGADPAGLGDPGHWRGGLERYLASARDDGRLNAVGTRMVRGTAVAGLRARLAMDRLPRADRPLDRPPIVITGGWRTGTTFLYRLLATDPRLRAPLSAELARPWKFAGASPQRREELIQAGSAANDLLDLLNPALATVHDHGPRLPEECVVAMNAGFRNWGFSATVRLDGYSRWLAEQDFTGTYLDYRNVLSTLDAADGRRWLLKAPAHTAELPSLAAAFPGATVIFLHRDIVQTVASGASLFSVFRSTYSDHVDPADVGRFLTDQTELWLRRAHTFRRTPQADSVTLLDIAYDDLVHDTPAVLHLIYTAAGLSPGDPAALTDRYHAAHPRTAKGTHVYTAADFALDEADVRTRLAPWTRPDR</sequence>
<dbReference type="PANTHER" id="PTHR36451:SF1">
    <property type="entry name" value="OMEGA-HYDROXY-BETA-DIHYDROMENAQUINONE-9 SULFOTRANSFERASE STF3"/>
    <property type="match status" value="1"/>
</dbReference>
<evidence type="ECO:0000313" key="2">
    <source>
        <dbReference type="Proteomes" id="UP001569904"/>
    </source>
</evidence>
<reference evidence="1 2" key="1">
    <citation type="submission" date="2023-11" db="EMBL/GenBank/DDBJ databases">
        <title>Actinomadura monticuli sp. nov., isolated from volcanic ash.</title>
        <authorList>
            <person name="Lee S.D."/>
            <person name="Yang H."/>
            <person name="Kim I.S."/>
        </authorList>
    </citation>
    <scope>NUCLEOTIDE SEQUENCE [LARGE SCALE GENOMIC DNA]</scope>
    <source>
        <strain evidence="1 2">DSM 45346</strain>
    </source>
</reference>
<keyword evidence="1" id="KW-0808">Transferase</keyword>
<dbReference type="SUPFAM" id="SSF52540">
    <property type="entry name" value="P-loop containing nucleoside triphosphate hydrolases"/>
    <property type="match status" value="1"/>
</dbReference>
<accession>A0ABV4QS42</accession>
<evidence type="ECO:0000313" key="1">
    <source>
        <dbReference type="EMBL" id="MFA1552888.1"/>
    </source>
</evidence>
<organism evidence="1 2">
    <name type="scientific">Actinomadura chokoriensis</name>
    <dbReference type="NCBI Taxonomy" id="454156"/>
    <lineage>
        <taxon>Bacteria</taxon>
        <taxon>Bacillati</taxon>
        <taxon>Actinomycetota</taxon>
        <taxon>Actinomycetes</taxon>
        <taxon>Streptosporangiales</taxon>
        <taxon>Thermomonosporaceae</taxon>
        <taxon>Actinomadura</taxon>
    </lineage>
</organism>
<gene>
    <name evidence="1" type="ORF">SM436_04180</name>
</gene>
<name>A0ABV4QS42_9ACTN</name>
<dbReference type="InterPro" id="IPR027417">
    <property type="entry name" value="P-loop_NTPase"/>
</dbReference>
<dbReference type="Proteomes" id="UP001569904">
    <property type="component" value="Unassembled WGS sequence"/>
</dbReference>
<dbReference type="EC" id="2.8.2.-" evidence="1"/>
<keyword evidence="2" id="KW-1185">Reference proteome</keyword>
<dbReference type="InterPro" id="IPR052736">
    <property type="entry name" value="Stf3_sulfotransferase"/>
</dbReference>
<dbReference type="Pfam" id="PF13469">
    <property type="entry name" value="Sulfotransfer_3"/>
    <property type="match status" value="1"/>
</dbReference>
<protein>
    <submittedName>
        <fullName evidence="1">Sulfotransferase</fullName>
        <ecNumber evidence="1">2.8.2.-</ecNumber>
    </submittedName>
</protein>